<organism evidence="1 2">
    <name type="scientific">Candidatus Kaiserbacteria bacterium CG10_big_fil_rev_8_21_14_0_10_44_10</name>
    <dbReference type="NCBI Taxonomy" id="1974606"/>
    <lineage>
        <taxon>Bacteria</taxon>
        <taxon>Candidatus Kaiseribacteriota</taxon>
    </lineage>
</organism>
<dbReference type="InterPro" id="IPR003837">
    <property type="entry name" value="GatC"/>
</dbReference>
<dbReference type="InterPro" id="IPR036113">
    <property type="entry name" value="Asp/Glu-ADT_sf_sub_c"/>
</dbReference>
<evidence type="ECO:0000313" key="2">
    <source>
        <dbReference type="Proteomes" id="UP000229612"/>
    </source>
</evidence>
<protein>
    <submittedName>
        <fullName evidence="1">Asp-tRNA(Asn)/Glu-tRNA(Gln) amidotransferase GatCAB subunit C</fullName>
    </submittedName>
</protein>
<dbReference type="GO" id="GO:0016740">
    <property type="term" value="F:transferase activity"/>
    <property type="evidence" value="ECO:0007669"/>
    <property type="project" value="UniProtKB-KW"/>
</dbReference>
<dbReference type="SUPFAM" id="SSF141000">
    <property type="entry name" value="Glu-tRNAGln amidotransferase C subunit"/>
    <property type="match status" value="1"/>
</dbReference>
<comment type="caution">
    <text evidence="1">The sequence shown here is derived from an EMBL/GenBank/DDBJ whole genome shotgun (WGS) entry which is preliminary data.</text>
</comment>
<dbReference type="GO" id="GO:0006450">
    <property type="term" value="P:regulation of translational fidelity"/>
    <property type="evidence" value="ECO:0007669"/>
    <property type="project" value="InterPro"/>
</dbReference>
<sequence length="97" mass="11028">MTKEDILQLSNLSRVKMSDEEVTKFQTEIESILEYVGAVDRIVSDLELEKVPGVVKNVMREDVVVEKSKEDREALVSSFPEKVGDYLKVKKILNPDS</sequence>
<dbReference type="EMBL" id="PFBG01000040">
    <property type="protein sequence ID" value="PIR85576.1"/>
    <property type="molecule type" value="Genomic_DNA"/>
</dbReference>
<proteinExistence type="predicted"/>
<dbReference type="NCBIfam" id="TIGR00135">
    <property type="entry name" value="gatC"/>
    <property type="match status" value="1"/>
</dbReference>
<accession>A0A2H0UIP9</accession>
<gene>
    <name evidence="1" type="primary">gatC</name>
    <name evidence="1" type="ORF">COU14_03585</name>
</gene>
<evidence type="ECO:0000313" key="1">
    <source>
        <dbReference type="EMBL" id="PIR85576.1"/>
    </source>
</evidence>
<name>A0A2H0UIP9_9BACT</name>
<reference evidence="2" key="1">
    <citation type="submission" date="2017-09" db="EMBL/GenBank/DDBJ databases">
        <title>Depth-based differentiation of microbial function through sediment-hosted aquifers and enrichment of novel symbionts in the deep terrestrial subsurface.</title>
        <authorList>
            <person name="Probst A.J."/>
            <person name="Ladd B."/>
            <person name="Jarett J.K."/>
            <person name="Geller-Mcgrath D.E."/>
            <person name="Sieber C.M.K."/>
            <person name="Emerson J.B."/>
            <person name="Anantharaman K."/>
            <person name="Thomas B.C."/>
            <person name="Malmstrom R."/>
            <person name="Stieglmeier M."/>
            <person name="Klingl A."/>
            <person name="Woyke T."/>
            <person name="Ryan C.M."/>
            <person name="Banfield J.F."/>
        </authorList>
    </citation>
    <scope>NUCLEOTIDE SEQUENCE [LARGE SCALE GENOMIC DNA]</scope>
</reference>
<dbReference type="AlphaFoldDB" id="A0A2H0UIP9"/>
<keyword evidence="1" id="KW-0808">Transferase</keyword>
<dbReference type="Pfam" id="PF02686">
    <property type="entry name" value="GatC"/>
    <property type="match status" value="1"/>
</dbReference>
<dbReference type="Gene3D" id="1.10.20.60">
    <property type="entry name" value="Glu-tRNAGln amidotransferase C subunit, N-terminal domain"/>
    <property type="match status" value="1"/>
</dbReference>
<dbReference type="Proteomes" id="UP000229612">
    <property type="component" value="Unassembled WGS sequence"/>
</dbReference>